<evidence type="ECO:0000313" key="2">
    <source>
        <dbReference type="Proteomes" id="UP001151760"/>
    </source>
</evidence>
<reference evidence="1" key="2">
    <citation type="submission" date="2022-01" db="EMBL/GenBank/DDBJ databases">
        <authorList>
            <person name="Yamashiro T."/>
            <person name="Shiraishi A."/>
            <person name="Satake H."/>
            <person name="Nakayama K."/>
        </authorList>
    </citation>
    <scope>NUCLEOTIDE SEQUENCE</scope>
</reference>
<reference evidence="1" key="1">
    <citation type="journal article" date="2022" name="Int. J. Mol. Sci.">
        <title>Draft Genome of Tanacetum Coccineum: Genomic Comparison of Closely Related Tanacetum-Family Plants.</title>
        <authorList>
            <person name="Yamashiro T."/>
            <person name="Shiraishi A."/>
            <person name="Nakayama K."/>
            <person name="Satake H."/>
        </authorList>
    </citation>
    <scope>NUCLEOTIDE SEQUENCE</scope>
</reference>
<name>A0ABQ4ZX22_9ASTR</name>
<comment type="caution">
    <text evidence="1">The sequence shown here is derived from an EMBL/GenBank/DDBJ whole genome shotgun (WGS) entry which is preliminary data.</text>
</comment>
<protein>
    <submittedName>
        <fullName evidence="1">Uncharacterized protein</fullName>
    </submittedName>
</protein>
<evidence type="ECO:0000313" key="1">
    <source>
        <dbReference type="EMBL" id="GJS93886.1"/>
    </source>
</evidence>
<keyword evidence="2" id="KW-1185">Reference proteome</keyword>
<dbReference type="Proteomes" id="UP001151760">
    <property type="component" value="Unassembled WGS sequence"/>
</dbReference>
<organism evidence="1 2">
    <name type="scientific">Tanacetum coccineum</name>
    <dbReference type="NCBI Taxonomy" id="301880"/>
    <lineage>
        <taxon>Eukaryota</taxon>
        <taxon>Viridiplantae</taxon>
        <taxon>Streptophyta</taxon>
        <taxon>Embryophyta</taxon>
        <taxon>Tracheophyta</taxon>
        <taxon>Spermatophyta</taxon>
        <taxon>Magnoliopsida</taxon>
        <taxon>eudicotyledons</taxon>
        <taxon>Gunneridae</taxon>
        <taxon>Pentapetalae</taxon>
        <taxon>asterids</taxon>
        <taxon>campanulids</taxon>
        <taxon>Asterales</taxon>
        <taxon>Asteraceae</taxon>
        <taxon>Asteroideae</taxon>
        <taxon>Anthemideae</taxon>
        <taxon>Anthemidinae</taxon>
        <taxon>Tanacetum</taxon>
    </lineage>
</organism>
<accession>A0ABQ4ZX22</accession>
<dbReference type="EMBL" id="BQNB010011690">
    <property type="protein sequence ID" value="GJS93886.1"/>
    <property type="molecule type" value="Genomic_DNA"/>
</dbReference>
<sequence>MSSYNHPGCSCCGGPFNGGNCLSCSSVEFGNEFVYDLNPYSYNETPYAGGKRGSTILDEHFELKLSKLTHAVNQQTSDVTTAMTGYSKTSQATPPPASVKAVEEICVTCGGAYPSICVLPLMANTLS</sequence>
<proteinExistence type="predicted"/>
<gene>
    <name evidence="1" type="ORF">Tco_0800854</name>
</gene>